<proteinExistence type="predicted"/>
<gene>
    <name evidence="2" type="ORF">C8P65_101363</name>
</gene>
<dbReference type="RefSeq" id="WP_245887274.1">
    <property type="nucleotide sequence ID" value="NZ_QBKG01000001.1"/>
</dbReference>
<keyword evidence="1" id="KW-0472">Membrane</keyword>
<accession>A0A2T5XYZ7</accession>
<feature type="transmembrane region" description="Helical" evidence="1">
    <location>
        <begin position="88"/>
        <end position="112"/>
    </location>
</feature>
<keyword evidence="1" id="KW-0812">Transmembrane</keyword>
<dbReference type="Proteomes" id="UP000243985">
    <property type="component" value="Unassembled WGS sequence"/>
</dbReference>
<reference evidence="2 3" key="1">
    <citation type="submission" date="2018-04" db="EMBL/GenBank/DDBJ databases">
        <title>Genomic Encyclopedia of Archaeal and Bacterial Type Strains, Phase II (KMG-II): from individual species to whole genera.</title>
        <authorList>
            <person name="Goeker M."/>
        </authorList>
    </citation>
    <scope>NUCLEOTIDE SEQUENCE [LARGE SCALE GENOMIC DNA]</scope>
    <source>
        <strain evidence="2 3">DSM 22902</strain>
    </source>
</reference>
<protein>
    <submittedName>
        <fullName evidence="2">Uncharacterized protein DUF4112</fullName>
    </submittedName>
</protein>
<dbReference type="PANTHER" id="PTHR35519:SF2">
    <property type="entry name" value="PH DOMAIN PROTEIN"/>
    <property type="match status" value="1"/>
</dbReference>
<dbReference type="AlphaFoldDB" id="A0A2T5XYZ7"/>
<organism evidence="2 3">
    <name type="scientific">Capnocytophaga leadbetteri</name>
    <dbReference type="NCBI Taxonomy" id="327575"/>
    <lineage>
        <taxon>Bacteria</taxon>
        <taxon>Pseudomonadati</taxon>
        <taxon>Bacteroidota</taxon>
        <taxon>Flavobacteriia</taxon>
        <taxon>Flavobacteriales</taxon>
        <taxon>Flavobacteriaceae</taxon>
        <taxon>Capnocytophaga</taxon>
    </lineage>
</organism>
<dbReference type="PANTHER" id="PTHR35519">
    <property type="entry name" value="MEMBRANE PROTEINS"/>
    <property type="match status" value="1"/>
</dbReference>
<dbReference type="Pfam" id="PF13430">
    <property type="entry name" value="DUF4112"/>
    <property type="match status" value="1"/>
</dbReference>
<dbReference type="GeneID" id="84579765"/>
<dbReference type="EMBL" id="QBKG01000001">
    <property type="protein sequence ID" value="PTX08695.1"/>
    <property type="molecule type" value="Genomic_DNA"/>
</dbReference>
<evidence type="ECO:0000256" key="1">
    <source>
        <dbReference type="SAM" id="Phobius"/>
    </source>
</evidence>
<feature type="transmembrane region" description="Helical" evidence="1">
    <location>
        <begin position="52"/>
        <end position="76"/>
    </location>
</feature>
<keyword evidence="1" id="KW-1133">Transmembrane helix</keyword>
<evidence type="ECO:0000313" key="3">
    <source>
        <dbReference type="Proteomes" id="UP000243985"/>
    </source>
</evidence>
<sequence>MEKGTDTMDTSLKEEQKLLKKAERKLRMEQSRSYRAMKTATKVMDDYYLDPILGLVPVVGDIVPQLFNASFFYISIFKIRSYALTMTLLRNVFIDIFVGLIPYAGIVLDIFYKSYRENTILIEGFVNDDPNIVKKVKRRAVSTTIWLVVLGVAIYYLIVFLWSVVTHLYQWIMSYI</sequence>
<evidence type="ECO:0000313" key="2">
    <source>
        <dbReference type="EMBL" id="PTX08695.1"/>
    </source>
</evidence>
<feature type="transmembrane region" description="Helical" evidence="1">
    <location>
        <begin position="145"/>
        <end position="169"/>
    </location>
</feature>
<dbReference type="InterPro" id="IPR025187">
    <property type="entry name" value="DUF4112"/>
</dbReference>
<comment type="caution">
    <text evidence="2">The sequence shown here is derived from an EMBL/GenBank/DDBJ whole genome shotgun (WGS) entry which is preliminary data.</text>
</comment>
<name>A0A2T5XYZ7_9FLAO</name>